<feature type="transmembrane region" description="Helical" evidence="1">
    <location>
        <begin position="402"/>
        <end position="431"/>
    </location>
</feature>
<keyword evidence="1" id="KW-1133">Transmembrane helix</keyword>
<proteinExistence type="predicted"/>
<feature type="transmembrane region" description="Helical" evidence="1">
    <location>
        <begin position="69"/>
        <end position="87"/>
    </location>
</feature>
<comment type="caution">
    <text evidence="2">The sequence shown here is derived from an EMBL/GenBank/DDBJ whole genome shotgun (WGS) entry which is preliminary data.</text>
</comment>
<evidence type="ECO:0000313" key="3">
    <source>
        <dbReference type="Proteomes" id="UP001596298"/>
    </source>
</evidence>
<evidence type="ECO:0000256" key="1">
    <source>
        <dbReference type="SAM" id="Phobius"/>
    </source>
</evidence>
<feature type="transmembrane region" description="Helical" evidence="1">
    <location>
        <begin position="287"/>
        <end position="308"/>
    </location>
</feature>
<feature type="transmembrane region" description="Helical" evidence="1">
    <location>
        <begin position="328"/>
        <end position="349"/>
    </location>
</feature>
<name>A0ABW2ADK8_9MICO</name>
<protein>
    <recommendedName>
        <fullName evidence="4">ABC transporter permease</fullName>
    </recommendedName>
</protein>
<keyword evidence="3" id="KW-1185">Reference proteome</keyword>
<dbReference type="RefSeq" id="WP_382399372.1">
    <property type="nucleotide sequence ID" value="NZ_JBHSWH010000001.1"/>
</dbReference>
<dbReference type="EMBL" id="JBHSWH010000001">
    <property type="protein sequence ID" value="MFC6704807.1"/>
    <property type="molecule type" value="Genomic_DNA"/>
</dbReference>
<accession>A0ABW2ADK8</accession>
<organism evidence="2 3">
    <name type="scientific">Flexivirga alba</name>
    <dbReference type="NCBI Taxonomy" id="702742"/>
    <lineage>
        <taxon>Bacteria</taxon>
        <taxon>Bacillati</taxon>
        <taxon>Actinomycetota</taxon>
        <taxon>Actinomycetes</taxon>
        <taxon>Micrococcales</taxon>
        <taxon>Dermacoccaceae</taxon>
        <taxon>Flexivirga</taxon>
    </lineage>
</organism>
<gene>
    <name evidence="2" type="ORF">ACFQDH_05895</name>
</gene>
<evidence type="ECO:0000313" key="2">
    <source>
        <dbReference type="EMBL" id="MFC6704807.1"/>
    </source>
</evidence>
<feature type="transmembrane region" description="Helical" evidence="1">
    <location>
        <begin position="30"/>
        <end position="54"/>
    </location>
</feature>
<feature type="transmembrane region" description="Helical" evidence="1">
    <location>
        <begin position="261"/>
        <end position="280"/>
    </location>
</feature>
<evidence type="ECO:0008006" key="4">
    <source>
        <dbReference type="Google" id="ProtNLM"/>
    </source>
</evidence>
<feature type="transmembrane region" description="Helical" evidence="1">
    <location>
        <begin position="356"/>
        <end position="375"/>
    </location>
</feature>
<reference evidence="3" key="1">
    <citation type="journal article" date="2019" name="Int. J. Syst. Evol. Microbiol.">
        <title>The Global Catalogue of Microorganisms (GCM) 10K type strain sequencing project: providing services to taxonomists for standard genome sequencing and annotation.</title>
        <authorList>
            <consortium name="The Broad Institute Genomics Platform"/>
            <consortium name="The Broad Institute Genome Sequencing Center for Infectious Disease"/>
            <person name="Wu L."/>
            <person name="Ma J."/>
        </authorList>
    </citation>
    <scope>NUCLEOTIDE SEQUENCE [LARGE SCALE GENOMIC DNA]</scope>
    <source>
        <strain evidence="3">CCUG 58127</strain>
    </source>
</reference>
<sequence length="443" mass="45553">MARGGTPEERERLSDAYELRYRGEGGPMGSALFGAYLAALVGTVYGSVLAHYVFQEWPQILHWVERQPVAATGIAVLAVLLVAAVAFKVGGARGPVLPEPGHIEFVVATDLPRRVTLRDAWWGSQLMVITSCLCLGAAIPIGYTMAGGSAVALAVGVVLGLLGGIVIVQAWLRGQVRGHAPLTGMASWPLVEALPGHKLLTQSLLSEAVTSSLIVSDTRRARAQAFSLKLRHKPERIRIAGPHLTVILADVTGLLRTGWSSLGWVVLEMVAVALAGLNAVQHANSPLLLPILVVVTHIGATGLTRGLQGQAAAAGDQSLLGLTWIHESVLHLAPLVVAQFVIATVVGLVTGSGGSAAAYAVAIVALVAGGQLLYAHKGPAPGALMSGPGRGAGLLWSMHPGIVVLAGGFAATLSTNFALIAGAAVLAIGYARSSAAFAPARVS</sequence>
<keyword evidence="1" id="KW-0812">Transmembrane</keyword>
<feature type="transmembrane region" description="Helical" evidence="1">
    <location>
        <begin position="149"/>
        <end position="172"/>
    </location>
</feature>
<feature type="transmembrane region" description="Helical" evidence="1">
    <location>
        <begin position="120"/>
        <end position="143"/>
    </location>
</feature>
<keyword evidence="1" id="KW-0472">Membrane</keyword>
<dbReference type="Proteomes" id="UP001596298">
    <property type="component" value="Unassembled WGS sequence"/>
</dbReference>